<protein>
    <recommendedName>
        <fullName evidence="4">SHOCT domain-containing protein</fullName>
    </recommendedName>
</protein>
<evidence type="ECO:0008006" key="4">
    <source>
        <dbReference type="Google" id="ProtNLM"/>
    </source>
</evidence>
<dbReference type="EMBL" id="JACEIP010000013">
    <property type="protein sequence ID" value="MBA4543258.1"/>
    <property type="molecule type" value="Genomic_DNA"/>
</dbReference>
<gene>
    <name evidence="2" type="ORF">H1164_10155</name>
</gene>
<comment type="caution">
    <text evidence="2">The sequence shown here is derived from an EMBL/GenBank/DDBJ whole genome shotgun (WGS) entry which is preliminary data.</text>
</comment>
<evidence type="ECO:0000256" key="1">
    <source>
        <dbReference type="SAM" id="MobiDB-lite"/>
    </source>
</evidence>
<keyword evidence="3" id="KW-1185">Reference proteome</keyword>
<dbReference type="Proteomes" id="UP000530514">
    <property type="component" value="Unassembled WGS sequence"/>
</dbReference>
<evidence type="ECO:0000313" key="3">
    <source>
        <dbReference type="Proteomes" id="UP000530514"/>
    </source>
</evidence>
<feature type="compositionally biased region" description="Polar residues" evidence="1">
    <location>
        <begin position="9"/>
        <end position="20"/>
    </location>
</feature>
<dbReference type="RefSeq" id="WP_033100840.1">
    <property type="nucleotide sequence ID" value="NZ_JACEIP010000013.1"/>
</dbReference>
<accession>A0A7W1XAS2</accession>
<sequence>MERMPTQMGVANQITDSPKQISPKAKFRGAVGTLKHEGVHLSKPEQELLLAYCEGRISEEEYDRKALELALKG</sequence>
<organism evidence="2 3">
    <name type="scientific">Thermoactinomyces daqus</name>
    <dbReference type="NCBI Taxonomy" id="1329516"/>
    <lineage>
        <taxon>Bacteria</taxon>
        <taxon>Bacillati</taxon>
        <taxon>Bacillota</taxon>
        <taxon>Bacilli</taxon>
        <taxon>Bacillales</taxon>
        <taxon>Thermoactinomycetaceae</taxon>
        <taxon>Thermoactinomyces</taxon>
    </lineage>
</organism>
<feature type="region of interest" description="Disordered" evidence="1">
    <location>
        <begin position="1"/>
        <end position="22"/>
    </location>
</feature>
<name>A0A7W1XAS2_9BACL</name>
<dbReference type="OrthoDB" id="2972137at2"/>
<proteinExistence type="predicted"/>
<dbReference type="AlphaFoldDB" id="A0A7W1XAS2"/>
<reference evidence="2 3" key="1">
    <citation type="submission" date="2020-07" db="EMBL/GenBank/DDBJ databases">
        <authorList>
            <person name="Feng H."/>
        </authorList>
    </citation>
    <scope>NUCLEOTIDE SEQUENCE [LARGE SCALE GENOMIC DNA]</scope>
    <source>
        <strain evidence="3">s-11</strain>
    </source>
</reference>
<evidence type="ECO:0000313" key="2">
    <source>
        <dbReference type="EMBL" id="MBA4543258.1"/>
    </source>
</evidence>